<comment type="caution">
    <text evidence="2">The sequence shown here is derived from an EMBL/GenBank/DDBJ whole genome shotgun (WGS) entry which is preliminary data.</text>
</comment>
<evidence type="ECO:0000313" key="2">
    <source>
        <dbReference type="EMBL" id="TEA36569.1"/>
    </source>
</evidence>
<keyword evidence="3" id="KW-1185">Reference proteome</keyword>
<gene>
    <name evidence="2" type="ORF">DBR06_SOUSAS11210029</name>
</gene>
<dbReference type="Proteomes" id="UP000295264">
    <property type="component" value="Unassembled WGS sequence"/>
</dbReference>
<feature type="non-terminal residue" evidence="2">
    <location>
        <position position="83"/>
    </location>
</feature>
<reference evidence="2 3" key="1">
    <citation type="journal article" date="2018" name="Genomics">
        <title>Molecular footprints of inshore aquatic adaptation in Indo-Pacific humpback dolphin (Sousa chinensis).</title>
        <authorList>
            <person name="Ming Y."/>
            <person name="Jian J."/>
            <person name="Yu F."/>
            <person name="Yu X."/>
            <person name="Wang J."/>
            <person name="Liu W."/>
        </authorList>
    </citation>
    <scope>NUCLEOTIDE SEQUENCE [LARGE SCALE GENOMIC DNA]</scope>
    <source>
        <strain evidence="2">MY-2018</strain>
        <tissue evidence="2">Skin</tissue>
    </source>
</reference>
<name>A0A484GM76_SOUCH</name>
<sequence>PKKPQSKGSSLPSLCRQARGTKEEKSKRSHQRCSLFLIFPLQFSKKCSEIQKTISGKRKSKSDDPEMEHCGRTKRSRKDLMLP</sequence>
<feature type="non-terminal residue" evidence="2">
    <location>
        <position position="1"/>
    </location>
</feature>
<dbReference type="AlphaFoldDB" id="A0A484GM76"/>
<proteinExistence type="predicted"/>
<organism evidence="2 3">
    <name type="scientific">Sousa chinensis</name>
    <name type="common">Indo-pacific humpbacked dolphin</name>
    <name type="synonym">Steno chinensis</name>
    <dbReference type="NCBI Taxonomy" id="103600"/>
    <lineage>
        <taxon>Eukaryota</taxon>
        <taxon>Metazoa</taxon>
        <taxon>Chordata</taxon>
        <taxon>Craniata</taxon>
        <taxon>Vertebrata</taxon>
        <taxon>Euteleostomi</taxon>
        <taxon>Mammalia</taxon>
        <taxon>Eutheria</taxon>
        <taxon>Laurasiatheria</taxon>
        <taxon>Artiodactyla</taxon>
        <taxon>Whippomorpha</taxon>
        <taxon>Cetacea</taxon>
        <taxon>Odontoceti</taxon>
        <taxon>Delphinidae</taxon>
        <taxon>Sousa</taxon>
    </lineage>
</organism>
<evidence type="ECO:0000313" key="3">
    <source>
        <dbReference type="Proteomes" id="UP000295264"/>
    </source>
</evidence>
<feature type="region of interest" description="Disordered" evidence="1">
    <location>
        <begin position="1"/>
        <end position="29"/>
    </location>
</feature>
<evidence type="ECO:0000256" key="1">
    <source>
        <dbReference type="SAM" id="MobiDB-lite"/>
    </source>
</evidence>
<accession>A0A484GM76</accession>
<dbReference type="EMBL" id="QWLN02006048">
    <property type="protein sequence ID" value="TEA36569.1"/>
    <property type="molecule type" value="Genomic_DNA"/>
</dbReference>
<feature type="compositionally biased region" description="Basic and acidic residues" evidence="1">
    <location>
        <begin position="61"/>
        <end position="71"/>
    </location>
</feature>
<protein>
    <submittedName>
        <fullName evidence="2">Uncharacterized protein</fullName>
    </submittedName>
</protein>
<feature type="compositionally biased region" description="Polar residues" evidence="1">
    <location>
        <begin position="1"/>
        <end position="12"/>
    </location>
</feature>
<feature type="region of interest" description="Disordered" evidence="1">
    <location>
        <begin position="53"/>
        <end position="83"/>
    </location>
</feature>